<sequence length="54" mass="6302">MLEINWEFVLAENKGSVDTCEDMALVWRFKRIYRVQTPSGVFTKKVTVIIRIAV</sequence>
<dbReference type="Proteomes" id="UP001050975">
    <property type="component" value="Unassembled WGS sequence"/>
</dbReference>
<organism evidence="1 2">
    <name type="scientific">Microseira wollei NIES-4236</name>
    <dbReference type="NCBI Taxonomy" id="2530354"/>
    <lineage>
        <taxon>Bacteria</taxon>
        <taxon>Bacillati</taxon>
        <taxon>Cyanobacteriota</taxon>
        <taxon>Cyanophyceae</taxon>
        <taxon>Oscillatoriophycideae</taxon>
        <taxon>Aerosakkonematales</taxon>
        <taxon>Aerosakkonemataceae</taxon>
        <taxon>Microseira</taxon>
    </lineage>
</organism>
<gene>
    <name evidence="1" type="ORF">MiSe_56160</name>
</gene>
<comment type="caution">
    <text evidence="1">The sequence shown here is derived from an EMBL/GenBank/DDBJ whole genome shotgun (WGS) entry which is preliminary data.</text>
</comment>
<keyword evidence="2" id="KW-1185">Reference proteome</keyword>
<name>A0AAV3XEM7_9CYAN</name>
<evidence type="ECO:0000313" key="2">
    <source>
        <dbReference type="Proteomes" id="UP001050975"/>
    </source>
</evidence>
<dbReference type="EMBL" id="BLAY01000100">
    <property type="protein sequence ID" value="GET40804.1"/>
    <property type="molecule type" value="Genomic_DNA"/>
</dbReference>
<protein>
    <submittedName>
        <fullName evidence="1">Uncharacterized protein</fullName>
    </submittedName>
</protein>
<dbReference type="AlphaFoldDB" id="A0AAV3XEM7"/>
<evidence type="ECO:0000313" key="1">
    <source>
        <dbReference type="EMBL" id="GET40804.1"/>
    </source>
</evidence>
<accession>A0AAV3XEM7</accession>
<proteinExistence type="predicted"/>
<reference evidence="1" key="1">
    <citation type="submission" date="2019-10" db="EMBL/GenBank/DDBJ databases">
        <title>Draft genome sequece of Microseira wollei NIES-4236.</title>
        <authorList>
            <person name="Yamaguchi H."/>
            <person name="Suzuki S."/>
            <person name="Kawachi M."/>
        </authorList>
    </citation>
    <scope>NUCLEOTIDE SEQUENCE</scope>
    <source>
        <strain evidence="1">NIES-4236</strain>
    </source>
</reference>